<dbReference type="PANTHER" id="PTHR37422">
    <property type="entry name" value="TEICHURONIC ACID BIOSYNTHESIS PROTEIN TUAE"/>
    <property type="match status" value="1"/>
</dbReference>
<dbReference type="OrthoDB" id="2986203at2"/>
<evidence type="ECO:0000256" key="1">
    <source>
        <dbReference type="ARBA" id="ARBA00004141"/>
    </source>
</evidence>
<feature type="transmembrane region" description="Helical" evidence="5">
    <location>
        <begin position="182"/>
        <end position="199"/>
    </location>
</feature>
<feature type="transmembrane region" description="Helical" evidence="5">
    <location>
        <begin position="404"/>
        <end position="423"/>
    </location>
</feature>
<dbReference type="InterPro" id="IPR007016">
    <property type="entry name" value="O-antigen_ligase-rel_domated"/>
</dbReference>
<dbReference type="RefSeq" id="WP_147401952.1">
    <property type="nucleotide sequence ID" value="NZ_RBIJ01000001.1"/>
</dbReference>
<organism evidence="7 8">
    <name type="scientific">Brockia lithotrophica</name>
    <dbReference type="NCBI Taxonomy" id="933949"/>
    <lineage>
        <taxon>Bacteria</taxon>
        <taxon>Bacillati</taxon>
        <taxon>Bacillota</taxon>
        <taxon>Bacilli</taxon>
        <taxon>Bacillales</taxon>
        <taxon>Bacillales Family X. Incertae Sedis</taxon>
        <taxon>Brockia</taxon>
    </lineage>
</organism>
<evidence type="ECO:0000313" key="8">
    <source>
        <dbReference type="Proteomes" id="UP000267019"/>
    </source>
</evidence>
<dbReference type="GO" id="GO:0016020">
    <property type="term" value="C:membrane"/>
    <property type="evidence" value="ECO:0007669"/>
    <property type="project" value="UniProtKB-SubCell"/>
</dbReference>
<feature type="transmembrane region" description="Helical" evidence="5">
    <location>
        <begin position="93"/>
        <end position="112"/>
    </location>
</feature>
<name>A0A660L5F5_9BACL</name>
<feature type="transmembrane region" description="Helical" evidence="5">
    <location>
        <begin position="219"/>
        <end position="247"/>
    </location>
</feature>
<evidence type="ECO:0000313" key="7">
    <source>
        <dbReference type="EMBL" id="RKQ88648.1"/>
    </source>
</evidence>
<evidence type="ECO:0000256" key="3">
    <source>
        <dbReference type="ARBA" id="ARBA00022989"/>
    </source>
</evidence>
<dbReference type="PANTHER" id="PTHR37422:SF13">
    <property type="entry name" value="LIPOPOLYSACCHARIDE BIOSYNTHESIS PROTEIN PA4999-RELATED"/>
    <property type="match status" value="1"/>
</dbReference>
<accession>A0A660L5F5</accession>
<dbReference type="GO" id="GO:0016874">
    <property type="term" value="F:ligase activity"/>
    <property type="evidence" value="ECO:0007669"/>
    <property type="project" value="UniProtKB-KW"/>
</dbReference>
<feature type="transmembrane region" description="Helical" evidence="5">
    <location>
        <begin position="67"/>
        <end position="86"/>
    </location>
</feature>
<evidence type="ECO:0000259" key="6">
    <source>
        <dbReference type="Pfam" id="PF04932"/>
    </source>
</evidence>
<feature type="transmembrane region" description="Helical" evidence="5">
    <location>
        <begin position="268"/>
        <end position="287"/>
    </location>
</feature>
<comment type="caution">
    <text evidence="7">The sequence shown here is derived from an EMBL/GenBank/DDBJ whole genome shotgun (WGS) entry which is preliminary data.</text>
</comment>
<keyword evidence="7" id="KW-0436">Ligase</keyword>
<dbReference type="InterPro" id="IPR051533">
    <property type="entry name" value="WaaL-like"/>
</dbReference>
<dbReference type="AlphaFoldDB" id="A0A660L5F5"/>
<feature type="transmembrane region" description="Helical" evidence="5">
    <location>
        <begin position="380"/>
        <end position="398"/>
    </location>
</feature>
<reference evidence="7 8" key="1">
    <citation type="submission" date="2018-10" db="EMBL/GenBank/DDBJ databases">
        <title>Genomic Encyclopedia of Type Strains, Phase IV (KMG-IV): sequencing the most valuable type-strain genomes for metagenomic binning, comparative biology and taxonomic classification.</title>
        <authorList>
            <person name="Goeker M."/>
        </authorList>
    </citation>
    <scope>NUCLEOTIDE SEQUENCE [LARGE SCALE GENOMIC DNA]</scope>
    <source>
        <strain evidence="7 8">DSM 22653</strain>
    </source>
</reference>
<keyword evidence="2 5" id="KW-0812">Transmembrane</keyword>
<keyword evidence="3 5" id="KW-1133">Transmembrane helix</keyword>
<feature type="transmembrane region" description="Helical" evidence="5">
    <location>
        <begin position="20"/>
        <end position="38"/>
    </location>
</feature>
<dbReference type="EMBL" id="RBIJ01000001">
    <property type="protein sequence ID" value="RKQ88648.1"/>
    <property type="molecule type" value="Genomic_DNA"/>
</dbReference>
<comment type="subcellular location">
    <subcellularLocation>
        <location evidence="1">Membrane</location>
        <topology evidence="1">Multi-pass membrane protein</topology>
    </subcellularLocation>
</comment>
<evidence type="ECO:0000256" key="2">
    <source>
        <dbReference type="ARBA" id="ARBA00022692"/>
    </source>
</evidence>
<gene>
    <name evidence="7" type="ORF">C7438_0287</name>
</gene>
<feature type="domain" description="O-antigen ligase-related" evidence="6">
    <location>
        <begin position="217"/>
        <end position="361"/>
    </location>
</feature>
<sequence length="449" mass="49992">MYRQKERKRLRNAMGTREVALLALYVPYFIVVFLTYAVQDLVRTLRKSDGHALSAMLFSARGEGHPILWWSGSLAAFGLWNLAVAAEQKDLQSLLYSLFPILYAAFSLWVFVRIDLRPPEVHAEETERMLSAVYHLGVPTAVLALAQSFFLNRWGDVLVLLGWYPWRGGTGFRASGTFENPNFAAVFFVFFLFLGAGLIERSTSTRLRLVYAGELSLYAIALLLTGSRGGMVGLAAGLVLYAVLFAAGDAAAERRREANLVKKLHTTPLTHVGVTLFSAPWLLTSAIPRFSLWRDSLAERGEVWRKGLELFREAPWTGHGLAAFTKVPPEVLGESVPLPHAHNLILSLLVDSGVLGFFLLVPAFYLIVRVLGELLRRNHPWGRPAAAFFLALFVHGLVDFPFFSPQVALLVIAVQSFLIAEAYPVRRNLWTTWTVPALPYGGTVSHRGR</sequence>
<feature type="transmembrane region" description="Helical" evidence="5">
    <location>
        <begin position="344"/>
        <end position="368"/>
    </location>
</feature>
<keyword evidence="8" id="KW-1185">Reference proteome</keyword>
<dbReference type="Proteomes" id="UP000267019">
    <property type="component" value="Unassembled WGS sequence"/>
</dbReference>
<evidence type="ECO:0000256" key="4">
    <source>
        <dbReference type="ARBA" id="ARBA00023136"/>
    </source>
</evidence>
<dbReference type="Pfam" id="PF04932">
    <property type="entry name" value="Wzy_C"/>
    <property type="match status" value="1"/>
</dbReference>
<keyword evidence="4 5" id="KW-0472">Membrane</keyword>
<proteinExistence type="predicted"/>
<evidence type="ECO:0000256" key="5">
    <source>
        <dbReference type="SAM" id="Phobius"/>
    </source>
</evidence>
<protein>
    <submittedName>
        <fullName evidence="7">O-antigen ligase-like membrane protein</fullName>
    </submittedName>
</protein>